<name>A0A9E7EAT1_9LILI</name>
<dbReference type="AlphaFoldDB" id="A0A9E7EAT1"/>
<feature type="region of interest" description="Disordered" evidence="1">
    <location>
        <begin position="158"/>
        <end position="212"/>
    </location>
</feature>
<protein>
    <submittedName>
        <fullName evidence="2">Uncharacterized protein</fullName>
    </submittedName>
</protein>
<dbReference type="EMBL" id="CP097502">
    <property type="protein sequence ID" value="URD73520.1"/>
    <property type="molecule type" value="Genomic_DNA"/>
</dbReference>
<reference evidence="2" key="1">
    <citation type="submission" date="2022-05" db="EMBL/GenBank/DDBJ databases">
        <title>The Musa troglodytarum L. genome provides insights into the mechanism of non-climacteric behaviour and enrichment of carotenoids.</title>
        <authorList>
            <person name="Wang J."/>
        </authorList>
    </citation>
    <scope>NUCLEOTIDE SEQUENCE</scope>
    <source>
        <tissue evidence="2">Leaf</tissue>
    </source>
</reference>
<accession>A0A9E7EAT1</accession>
<evidence type="ECO:0000313" key="2">
    <source>
        <dbReference type="EMBL" id="URD73520.1"/>
    </source>
</evidence>
<feature type="compositionally biased region" description="Basic and acidic residues" evidence="1">
    <location>
        <begin position="161"/>
        <end position="177"/>
    </location>
</feature>
<organism evidence="2 3">
    <name type="scientific">Musa troglodytarum</name>
    <name type="common">fe'i banana</name>
    <dbReference type="NCBI Taxonomy" id="320322"/>
    <lineage>
        <taxon>Eukaryota</taxon>
        <taxon>Viridiplantae</taxon>
        <taxon>Streptophyta</taxon>
        <taxon>Embryophyta</taxon>
        <taxon>Tracheophyta</taxon>
        <taxon>Spermatophyta</taxon>
        <taxon>Magnoliopsida</taxon>
        <taxon>Liliopsida</taxon>
        <taxon>Zingiberales</taxon>
        <taxon>Musaceae</taxon>
        <taxon>Musa</taxon>
    </lineage>
</organism>
<evidence type="ECO:0000313" key="3">
    <source>
        <dbReference type="Proteomes" id="UP001055439"/>
    </source>
</evidence>
<dbReference type="Proteomes" id="UP001055439">
    <property type="component" value="Chromosome 1"/>
</dbReference>
<gene>
    <name evidence="2" type="ORF">MUK42_36976</name>
</gene>
<evidence type="ECO:0000256" key="1">
    <source>
        <dbReference type="SAM" id="MobiDB-lite"/>
    </source>
</evidence>
<sequence>MVAAAPFRSGADDEPTVTRTSTLPCSIVDCRIPSSNSGVVDGHSNPPKGFSCLIKKACSLIEPTSCLNHNIESSQRSKDGLDFQEDFSREAILALNANCECDCKVMQRDEDKGGRPTRSVVDGEPSVCLLVAKATPVKLFSSGTERGPTMVPSFLSFQKPEGGDQKNHLHQGQEDKILQSPRNSRKISWYQHRSDPVSSTAQAHLCELSHQA</sequence>
<keyword evidence="3" id="KW-1185">Reference proteome</keyword>
<proteinExistence type="predicted"/>